<sequence length="194" mass="21210">MVRVREEHEAAFDEFAATAMPGLRRLALAWCRDGHRADDLVQDALERVYAAWPRVRRDGEPFAYARTTMLRRMISEGRRPWRRCEVVGLEPEVHDPLVEPDPALGLDLLAALAALPPRQRAVFLLRHVEDLGVAETAEVLRCSEGTVKSQTSHARAALRAHLGAAYAGRWAGDPAAGTPTTSSPTAGSGTGGRR</sequence>
<evidence type="ECO:0000256" key="3">
    <source>
        <dbReference type="ARBA" id="ARBA00023082"/>
    </source>
</evidence>
<dbReference type="InterPro" id="IPR014284">
    <property type="entry name" value="RNA_pol_sigma-70_dom"/>
</dbReference>
<dbReference type="Pfam" id="PF04542">
    <property type="entry name" value="Sigma70_r2"/>
    <property type="match status" value="1"/>
</dbReference>
<dbReference type="CDD" id="cd06171">
    <property type="entry name" value="Sigma70_r4"/>
    <property type="match status" value="1"/>
</dbReference>
<evidence type="ECO:0000313" key="10">
    <source>
        <dbReference type="Proteomes" id="UP001501195"/>
    </source>
</evidence>
<name>A0ABP9HAX4_9ACTN</name>
<keyword evidence="10" id="KW-1185">Reference proteome</keyword>
<keyword evidence="2" id="KW-0805">Transcription regulation</keyword>
<evidence type="ECO:0000313" key="9">
    <source>
        <dbReference type="EMBL" id="GAA4965894.1"/>
    </source>
</evidence>
<organism evidence="9 10">
    <name type="scientific">Kineococcus glutinatus</name>
    <dbReference type="NCBI Taxonomy" id="1070872"/>
    <lineage>
        <taxon>Bacteria</taxon>
        <taxon>Bacillati</taxon>
        <taxon>Actinomycetota</taxon>
        <taxon>Actinomycetes</taxon>
        <taxon>Kineosporiales</taxon>
        <taxon>Kineosporiaceae</taxon>
        <taxon>Kineococcus</taxon>
    </lineage>
</organism>
<reference evidence="10" key="1">
    <citation type="journal article" date="2019" name="Int. J. Syst. Evol. Microbiol.">
        <title>The Global Catalogue of Microorganisms (GCM) 10K type strain sequencing project: providing services to taxonomists for standard genome sequencing and annotation.</title>
        <authorList>
            <consortium name="The Broad Institute Genomics Platform"/>
            <consortium name="The Broad Institute Genome Sequencing Center for Infectious Disease"/>
            <person name="Wu L."/>
            <person name="Ma J."/>
        </authorList>
    </citation>
    <scope>NUCLEOTIDE SEQUENCE [LARGE SCALE GENOMIC DNA]</scope>
    <source>
        <strain evidence="10">JCM 18126</strain>
    </source>
</reference>
<dbReference type="NCBIfam" id="TIGR02937">
    <property type="entry name" value="sigma70-ECF"/>
    <property type="match status" value="1"/>
</dbReference>
<dbReference type="InterPro" id="IPR013249">
    <property type="entry name" value="RNA_pol_sigma70_r4_t2"/>
</dbReference>
<dbReference type="Gene3D" id="1.10.1740.10">
    <property type="match status" value="1"/>
</dbReference>
<evidence type="ECO:0000256" key="5">
    <source>
        <dbReference type="ARBA" id="ARBA00023163"/>
    </source>
</evidence>
<comment type="similarity">
    <text evidence="1">Belongs to the sigma-70 factor family. ECF subfamily.</text>
</comment>
<gene>
    <name evidence="9" type="ORF">GCM10023225_06260</name>
</gene>
<keyword evidence="5" id="KW-0804">Transcription</keyword>
<dbReference type="InterPro" id="IPR014325">
    <property type="entry name" value="RNA_pol_sigma-E_actinobac"/>
</dbReference>
<dbReference type="SUPFAM" id="SSF88659">
    <property type="entry name" value="Sigma3 and sigma4 domains of RNA polymerase sigma factors"/>
    <property type="match status" value="1"/>
</dbReference>
<proteinExistence type="inferred from homology"/>
<dbReference type="Proteomes" id="UP001501195">
    <property type="component" value="Unassembled WGS sequence"/>
</dbReference>
<dbReference type="InterPro" id="IPR007627">
    <property type="entry name" value="RNA_pol_sigma70_r2"/>
</dbReference>
<dbReference type="EMBL" id="BAABIL010000065">
    <property type="protein sequence ID" value="GAA4965894.1"/>
    <property type="molecule type" value="Genomic_DNA"/>
</dbReference>
<feature type="compositionally biased region" description="Low complexity" evidence="6">
    <location>
        <begin position="170"/>
        <end position="187"/>
    </location>
</feature>
<comment type="caution">
    <text evidence="9">The sequence shown here is derived from an EMBL/GenBank/DDBJ whole genome shotgun (WGS) entry which is preliminary data.</text>
</comment>
<dbReference type="InterPro" id="IPR013324">
    <property type="entry name" value="RNA_pol_sigma_r3/r4-like"/>
</dbReference>
<dbReference type="InterPro" id="IPR036388">
    <property type="entry name" value="WH-like_DNA-bd_sf"/>
</dbReference>
<evidence type="ECO:0000256" key="2">
    <source>
        <dbReference type="ARBA" id="ARBA00023015"/>
    </source>
</evidence>
<dbReference type="PANTHER" id="PTHR43133">
    <property type="entry name" value="RNA POLYMERASE ECF-TYPE SIGMA FACTO"/>
    <property type="match status" value="1"/>
</dbReference>
<keyword evidence="3" id="KW-0731">Sigma factor</keyword>
<dbReference type="Pfam" id="PF08281">
    <property type="entry name" value="Sigma70_r4_2"/>
    <property type="match status" value="1"/>
</dbReference>
<dbReference type="Gene3D" id="1.10.10.10">
    <property type="entry name" value="Winged helix-like DNA-binding domain superfamily/Winged helix DNA-binding domain"/>
    <property type="match status" value="1"/>
</dbReference>
<dbReference type="SUPFAM" id="SSF88946">
    <property type="entry name" value="Sigma2 domain of RNA polymerase sigma factors"/>
    <property type="match status" value="1"/>
</dbReference>
<dbReference type="PANTHER" id="PTHR43133:SF50">
    <property type="entry name" value="ECF RNA POLYMERASE SIGMA FACTOR SIGM"/>
    <property type="match status" value="1"/>
</dbReference>
<dbReference type="NCBIfam" id="TIGR02983">
    <property type="entry name" value="SigE-fam_strep"/>
    <property type="match status" value="1"/>
</dbReference>
<evidence type="ECO:0000259" key="8">
    <source>
        <dbReference type="Pfam" id="PF08281"/>
    </source>
</evidence>
<evidence type="ECO:0000256" key="6">
    <source>
        <dbReference type="SAM" id="MobiDB-lite"/>
    </source>
</evidence>
<feature type="domain" description="RNA polymerase sigma factor 70 region 4 type 2" evidence="8">
    <location>
        <begin position="107"/>
        <end position="158"/>
    </location>
</feature>
<accession>A0ABP9HAX4</accession>
<evidence type="ECO:0000256" key="1">
    <source>
        <dbReference type="ARBA" id="ARBA00010641"/>
    </source>
</evidence>
<feature type="region of interest" description="Disordered" evidence="6">
    <location>
        <begin position="170"/>
        <end position="194"/>
    </location>
</feature>
<evidence type="ECO:0000256" key="4">
    <source>
        <dbReference type="ARBA" id="ARBA00023125"/>
    </source>
</evidence>
<dbReference type="InterPro" id="IPR013325">
    <property type="entry name" value="RNA_pol_sigma_r2"/>
</dbReference>
<dbReference type="InterPro" id="IPR039425">
    <property type="entry name" value="RNA_pol_sigma-70-like"/>
</dbReference>
<protein>
    <submittedName>
        <fullName evidence="9">SigE family RNA polymerase sigma factor</fullName>
    </submittedName>
</protein>
<feature type="domain" description="RNA polymerase sigma-70 region 2" evidence="7">
    <location>
        <begin position="21"/>
        <end position="82"/>
    </location>
</feature>
<evidence type="ECO:0000259" key="7">
    <source>
        <dbReference type="Pfam" id="PF04542"/>
    </source>
</evidence>
<keyword evidence="4" id="KW-0238">DNA-binding</keyword>